<dbReference type="Proteomes" id="UP000494111">
    <property type="component" value="Unassembled WGS sequence"/>
</dbReference>
<dbReference type="GO" id="GO:0005829">
    <property type="term" value="C:cytosol"/>
    <property type="evidence" value="ECO:0007669"/>
    <property type="project" value="TreeGrafter"/>
</dbReference>
<dbReference type="AlphaFoldDB" id="A0A6S7AXY8"/>
<dbReference type="InterPro" id="IPR016143">
    <property type="entry name" value="Citrate_synth-like_sm_a-sub"/>
</dbReference>
<evidence type="ECO:0000256" key="5">
    <source>
        <dbReference type="SAM" id="MobiDB-lite"/>
    </source>
</evidence>
<sequence length="444" mass="46252">MAAPASTGKQPRAKKPGSIKKPRTEPINVKSTDKLVDAATAVAMLGVKLQSLYAYVSRGWVRAVPAASGKGNLYFVEDLEALGARGRSRGDSVSAERVIRWGGGAIMQTAITSIGPDGPRYRGNLAADLAASQRPFEDCAELLWNGILPDASVLWQPVAPGPEFQALSAGIAGIAGRNPSRRLLAVVVEAYAASLGKHPELTLGAPALAGRQLVQVMAAALGLLGEQPEYVLSQRPQAIAALVADRLRVRTDADALWAINAALILSADNELAPATFAARIAASAGSDIFSCVTTALGAFEGMLTGVGCDEAEAMLRQTANDPDRYLALLAARIDRKSPLAGYNHPLYPAGDPRARLLMDIARQVVAPGGQGAAALHCIDQAQARLSLKPNLPLGLLAVCLALEAPAGAAGAVMALGRTAGWIAHALEQRLAGFLVRPRARYVGP</sequence>
<dbReference type="GO" id="GO:0006099">
    <property type="term" value="P:tricarboxylic acid cycle"/>
    <property type="evidence" value="ECO:0007669"/>
    <property type="project" value="UniProtKB-UniPathway"/>
</dbReference>
<proteinExistence type="inferred from homology"/>
<evidence type="ECO:0000313" key="6">
    <source>
        <dbReference type="EMBL" id="CAB3708293.1"/>
    </source>
</evidence>
<dbReference type="PANTHER" id="PTHR11739">
    <property type="entry name" value="CITRATE SYNTHASE"/>
    <property type="match status" value="1"/>
</dbReference>
<comment type="pathway">
    <text evidence="1">Carbohydrate metabolism; tricarboxylic acid cycle; isocitrate from oxaloacetate: step 1/2.</text>
</comment>
<dbReference type="InterPro" id="IPR002020">
    <property type="entry name" value="Citrate_synthase"/>
</dbReference>
<evidence type="ECO:0000256" key="2">
    <source>
        <dbReference type="ARBA" id="ARBA00010566"/>
    </source>
</evidence>
<dbReference type="InterPro" id="IPR036969">
    <property type="entry name" value="Citrate_synthase_sf"/>
</dbReference>
<feature type="compositionally biased region" description="Basic residues" evidence="5">
    <location>
        <begin position="11"/>
        <end position="21"/>
    </location>
</feature>
<accession>A0A6S7AXY8</accession>
<evidence type="ECO:0000256" key="3">
    <source>
        <dbReference type="ARBA" id="ARBA00012972"/>
    </source>
</evidence>
<dbReference type="EC" id="2.3.3.16" evidence="3"/>
<dbReference type="Gene3D" id="1.10.230.10">
    <property type="entry name" value="Cytochrome P450-Terp, domain 2"/>
    <property type="match status" value="1"/>
</dbReference>
<gene>
    <name evidence="6" type="ORF">LMG3458_03062</name>
</gene>
<evidence type="ECO:0000256" key="4">
    <source>
        <dbReference type="ARBA" id="ARBA00022679"/>
    </source>
</evidence>
<evidence type="ECO:0000313" key="7">
    <source>
        <dbReference type="Proteomes" id="UP000494111"/>
    </source>
</evidence>
<name>A0A6S7AXY8_9BURK</name>
<organism evidence="6 7">
    <name type="scientific">Achromobacter deleyi</name>
    <dbReference type="NCBI Taxonomy" id="1353891"/>
    <lineage>
        <taxon>Bacteria</taxon>
        <taxon>Pseudomonadati</taxon>
        <taxon>Pseudomonadota</taxon>
        <taxon>Betaproteobacteria</taxon>
        <taxon>Burkholderiales</taxon>
        <taxon>Alcaligenaceae</taxon>
        <taxon>Achromobacter</taxon>
    </lineage>
</organism>
<dbReference type="InterPro" id="IPR016142">
    <property type="entry name" value="Citrate_synth-like_lrg_a-sub"/>
</dbReference>
<evidence type="ECO:0000256" key="1">
    <source>
        <dbReference type="ARBA" id="ARBA00004751"/>
    </source>
</evidence>
<protein>
    <recommendedName>
        <fullName evidence="3">citrate synthase (unknown stereospecificity)</fullName>
        <ecNumber evidence="3">2.3.3.16</ecNumber>
    </recommendedName>
</protein>
<dbReference type="EMBL" id="CADIJO010000009">
    <property type="protein sequence ID" value="CAB3708293.1"/>
    <property type="molecule type" value="Genomic_DNA"/>
</dbReference>
<dbReference type="GO" id="GO:0036440">
    <property type="term" value="F:citrate synthase activity"/>
    <property type="evidence" value="ECO:0007669"/>
    <property type="project" value="UniProtKB-EC"/>
</dbReference>
<dbReference type="SUPFAM" id="SSF48256">
    <property type="entry name" value="Citrate synthase"/>
    <property type="match status" value="1"/>
</dbReference>
<feature type="region of interest" description="Disordered" evidence="5">
    <location>
        <begin position="1"/>
        <end position="28"/>
    </location>
</feature>
<dbReference type="UniPathway" id="UPA00223">
    <property type="reaction ID" value="UER00717"/>
</dbReference>
<dbReference type="Gene3D" id="1.10.580.10">
    <property type="entry name" value="Citrate Synthase, domain 1"/>
    <property type="match status" value="1"/>
</dbReference>
<dbReference type="RefSeq" id="WP_175192917.1">
    <property type="nucleotide sequence ID" value="NZ_CADIJO010000009.1"/>
</dbReference>
<comment type="similarity">
    <text evidence="2">Belongs to the citrate synthase family.</text>
</comment>
<dbReference type="Pfam" id="PF00285">
    <property type="entry name" value="Citrate_synt"/>
    <property type="match status" value="1"/>
</dbReference>
<dbReference type="GO" id="GO:0005975">
    <property type="term" value="P:carbohydrate metabolic process"/>
    <property type="evidence" value="ECO:0007669"/>
    <property type="project" value="TreeGrafter"/>
</dbReference>
<keyword evidence="4" id="KW-0808">Transferase</keyword>
<reference evidence="6 7" key="1">
    <citation type="submission" date="2020-04" db="EMBL/GenBank/DDBJ databases">
        <authorList>
            <person name="De Canck E."/>
        </authorList>
    </citation>
    <scope>NUCLEOTIDE SEQUENCE [LARGE SCALE GENOMIC DNA]</scope>
    <source>
        <strain evidence="6 7">LMG 3458</strain>
    </source>
</reference>
<dbReference type="PANTHER" id="PTHR11739:SF4">
    <property type="entry name" value="CITRATE SYNTHASE, PEROXISOMAL"/>
    <property type="match status" value="1"/>
</dbReference>